<dbReference type="Gene3D" id="3.40.50.1820">
    <property type="entry name" value="alpha/beta hydrolase"/>
    <property type="match status" value="1"/>
</dbReference>
<evidence type="ECO:0000313" key="2">
    <source>
        <dbReference type="EMBL" id="SUA73219.1"/>
    </source>
</evidence>
<dbReference type="PANTHER" id="PTHR46438">
    <property type="entry name" value="ALPHA/BETA-HYDROLASES SUPERFAMILY PROTEIN"/>
    <property type="match status" value="1"/>
</dbReference>
<reference evidence="2 3" key="1">
    <citation type="submission" date="2018-06" db="EMBL/GenBank/DDBJ databases">
        <authorList>
            <consortium name="Pathogen Informatics"/>
            <person name="Doyle S."/>
        </authorList>
    </citation>
    <scope>NUCLEOTIDE SEQUENCE [LARGE SCALE GENOMIC DNA]</scope>
    <source>
        <strain evidence="2 3">NCTC1934</strain>
    </source>
</reference>
<dbReference type="OrthoDB" id="334507at2"/>
<sequence>MTSDAGERLRSVVVDGARLRYLEAGSGEPLVLLHGYPQSHVCWRHQIARLARVRRVIAPDWFGWGESERAPGADCTYDREVERLARVLDTLTPGPVELAGHDYGGHLALGLAVRDPNRLRRLAILNSRAHRTFPPAYYLLFASLTVPARRPLLRRVLLRTPVGSINRSLMRRYVRAGAFDTEQLERYVGWMDTPEGRERFVDFFAGYSVRLRPQLADLSPIRCPTAVIWGDRDVPCPWSIAADLARRLPNATLTRIAGADHYVMEERPAEVTAALLDWLRTSTP</sequence>
<gene>
    <name evidence="2" type="primary">dhaA_3</name>
    <name evidence="2" type="ORF">NCTC1934_00656</name>
</gene>
<keyword evidence="3" id="KW-1185">Reference proteome</keyword>
<dbReference type="Proteomes" id="UP000255467">
    <property type="component" value="Unassembled WGS sequence"/>
</dbReference>
<dbReference type="Pfam" id="PF00561">
    <property type="entry name" value="Abhydrolase_1"/>
    <property type="match status" value="1"/>
</dbReference>
<dbReference type="AlphaFoldDB" id="A0A378YA26"/>
<dbReference type="PRINTS" id="PR00111">
    <property type="entry name" value="ABHYDROLASE"/>
</dbReference>
<accession>A0A378YA26</accession>
<proteinExistence type="predicted"/>
<name>A0A378YA26_9NOCA</name>
<protein>
    <submittedName>
        <fullName evidence="2">Haloalkane dehalogenase</fullName>
        <ecNumber evidence="2">3.8.1.5</ecNumber>
    </submittedName>
</protein>
<dbReference type="EC" id="3.8.1.5" evidence="2"/>
<evidence type="ECO:0000259" key="1">
    <source>
        <dbReference type="Pfam" id="PF00561"/>
    </source>
</evidence>
<dbReference type="RefSeq" id="WP_039817034.1">
    <property type="nucleotide sequence ID" value="NZ_UGRY01000002.1"/>
</dbReference>
<dbReference type="EMBL" id="UGRY01000002">
    <property type="protein sequence ID" value="SUA73219.1"/>
    <property type="molecule type" value="Genomic_DNA"/>
</dbReference>
<dbReference type="PRINTS" id="PR00412">
    <property type="entry name" value="EPOXHYDRLASE"/>
</dbReference>
<dbReference type="STRING" id="1406858.GCA_000710895_01321"/>
<feature type="domain" description="AB hydrolase-1" evidence="1">
    <location>
        <begin position="29"/>
        <end position="268"/>
    </location>
</feature>
<dbReference type="InterPro" id="IPR000639">
    <property type="entry name" value="Epox_hydrolase-like"/>
</dbReference>
<organism evidence="2 3">
    <name type="scientific">Nocardia otitidiscaviarum</name>
    <dbReference type="NCBI Taxonomy" id="1823"/>
    <lineage>
        <taxon>Bacteria</taxon>
        <taxon>Bacillati</taxon>
        <taxon>Actinomycetota</taxon>
        <taxon>Actinomycetes</taxon>
        <taxon>Mycobacteriales</taxon>
        <taxon>Nocardiaceae</taxon>
        <taxon>Nocardia</taxon>
    </lineage>
</organism>
<evidence type="ECO:0000313" key="3">
    <source>
        <dbReference type="Proteomes" id="UP000255467"/>
    </source>
</evidence>
<keyword evidence="2" id="KW-0378">Hydrolase</keyword>
<dbReference type="InterPro" id="IPR000073">
    <property type="entry name" value="AB_hydrolase_1"/>
</dbReference>
<dbReference type="InterPro" id="IPR029058">
    <property type="entry name" value="AB_hydrolase_fold"/>
</dbReference>
<dbReference type="SUPFAM" id="SSF53474">
    <property type="entry name" value="alpha/beta-Hydrolases"/>
    <property type="match status" value="1"/>
</dbReference>
<dbReference type="PANTHER" id="PTHR46438:SF11">
    <property type="entry name" value="LIPASE-RELATED"/>
    <property type="match status" value="1"/>
</dbReference>
<dbReference type="GO" id="GO:0018786">
    <property type="term" value="F:haloalkane dehalogenase activity"/>
    <property type="evidence" value="ECO:0007669"/>
    <property type="project" value="UniProtKB-EC"/>
</dbReference>